<name>A0A7X0J2H6_9SPHI</name>
<feature type="domain" description="HNH nuclease" evidence="1">
    <location>
        <begin position="191"/>
        <end position="242"/>
    </location>
</feature>
<sequence length="291" mass="33397">MAYWWVNQGNSYKFEHKEGFIWAPIQNAKDQSFFYWENLEEVKESDIIFSNVDGIVKTIGIALNDCYSSNKASSHANLWLNEGRRVDVEYIPTVHPLSVKEIHTTTMGLWPTKYSPITSDGDRANQGYLFEVPDVIGDILIGIFNIPQVTSAAHPERQKAIKETTKRAIIKARIGQGDFRKSLIKRWSSKCAITDFPRVDLLIASHILPWAISTNEERLDPDNGLLLSPNYNALFDKFLISFSESGEILKSNRISWDDLTKLKIDLTSKIQNLTEGNKKYLRFHQQKMEKK</sequence>
<dbReference type="EMBL" id="JACHCC010000005">
    <property type="protein sequence ID" value="MBB6499870.1"/>
    <property type="molecule type" value="Genomic_DNA"/>
</dbReference>
<protein>
    <recommendedName>
        <fullName evidence="1">HNH nuclease domain-containing protein</fullName>
    </recommendedName>
</protein>
<gene>
    <name evidence="2" type="ORF">HDF25_002014</name>
</gene>
<dbReference type="Proteomes" id="UP000521017">
    <property type="component" value="Unassembled WGS sequence"/>
</dbReference>
<accession>A0A7X0J2H6</accession>
<dbReference type="Pfam" id="PF13391">
    <property type="entry name" value="HNH_2"/>
    <property type="match status" value="1"/>
</dbReference>
<reference evidence="2 3" key="1">
    <citation type="submission" date="2020-08" db="EMBL/GenBank/DDBJ databases">
        <title>Genomic Encyclopedia of Type Strains, Phase IV (KMG-V): Genome sequencing to study the core and pangenomes of soil and plant-associated prokaryotes.</title>
        <authorList>
            <person name="Whitman W."/>
        </authorList>
    </citation>
    <scope>NUCLEOTIDE SEQUENCE [LARGE SCALE GENOMIC DNA]</scope>
    <source>
        <strain evidence="2 3">M2T3</strain>
    </source>
</reference>
<evidence type="ECO:0000313" key="3">
    <source>
        <dbReference type="Proteomes" id="UP000521017"/>
    </source>
</evidence>
<organism evidence="2 3">
    <name type="scientific">Pedobacter cryoconitis</name>
    <dbReference type="NCBI Taxonomy" id="188932"/>
    <lineage>
        <taxon>Bacteria</taxon>
        <taxon>Pseudomonadati</taxon>
        <taxon>Bacteroidota</taxon>
        <taxon>Sphingobacteriia</taxon>
        <taxon>Sphingobacteriales</taxon>
        <taxon>Sphingobacteriaceae</taxon>
        <taxon>Pedobacter</taxon>
    </lineage>
</organism>
<dbReference type="InterPro" id="IPR003615">
    <property type="entry name" value="HNH_nuc"/>
</dbReference>
<evidence type="ECO:0000313" key="2">
    <source>
        <dbReference type="EMBL" id="MBB6499870.1"/>
    </source>
</evidence>
<proteinExistence type="predicted"/>
<dbReference type="RefSeq" id="WP_184624598.1">
    <property type="nucleotide sequence ID" value="NZ_JACHCC010000005.1"/>
</dbReference>
<dbReference type="AlphaFoldDB" id="A0A7X0J2H6"/>
<comment type="caution">
    <text evidence="2">The sequence shown here is derived from an EMBL/GenBank/DDBJ whole genome shotgun (WGS) entry which is preliminary data.</text>
</comment>
<evidence type="ECO:0000259" key="1">
    <source>
        <dbReference type="Pfam" id="PF13391"/>
    </source>
</evidence>